<accession>A0A1M4U7R3</accession>
<evidence type="ECO:0000313" key="2">
    <source>
        <dbReference type="Proteomes" id="UP000184287"/>
    </source>
</evidence>
<dbReference type="Proteomes" id="UP000184287">
    <property type="component" value="Unassembled WGS sequence"/>
</dbReference>
<keyword evidence="2" id="KW-1185">Reference proteome</keyword>
<reference evidence="2" key="1">
    <citation type="submission" date="2016-11" db="EMBL/GenBank/DDBJ databases">
        <authorList>
            <person name="Varghese N."/>
            <person name="Submissions S."/>
        </authorList>
    </citation>
    <scope>NUCLEOTIDE SEQUENCE [LARGE SCALE GENOMIC DNA]</scope>
    <source>
        <strain evidence="2">DSM 16990</strain>
    </source>
</reference>
<organism evidence="1 2">
    <name type="scientific">Pedobacter caeni</name>
    <dbReference type="NCBI Taxonomy" id="288992"/>
    <lineage>
        <taxon>Bacteria</taxon>
        <taxon>Pseudomonadati</taxon>
        <taxon>Bacteroidota</taxon>
        <taxon>Sphingobacteriia</taxon>
        <taxon>Sphingobacteriales</taxon>
        <taxon>Sphingobacteriaceae</taxon>
        <taxon>Pedobacter</taxon>
    </lineage>
</organism>
<proteinExistence type="predicted"/>
<gene>
    <name evidence="1" type="ORF">SAMN04488522_101461</name>
</gene>
<evidence type="ECO:0008006" key="3">
    <source>
        <dbReference type="Google" id="ProtNLM"/>
    </source>
</evidence>
<protein>
    <recommendedName>
        <fullName evidence="3">DUF4240 domain-containing protein</fullName>
    </recommendedName>
</protein>
<dbReference type="EMBL" id="FQUQ01000001">
    <property type="protein sequence ID" value="SHE52812.1"/>
    <property type="molecule type" value="Genomic_DNA"/>
</dbReference>
<dbReference type="AlphaFoldDB" id="A0A1M4U7R3"/>
<evidence type="ECO:0000313" key="1">
    <source>
        <dbReference type="EMBL" id="SHE52812.1"/>
    </source>
</evidence>
<sequence length="186" mass="22288">MWITRFFKSIFYSGSFDEKDSTEDVFWYLMPEIEDKIEALRLYIENNLSINESDFWYYVLNPEMVSHMDRLSKADCEQLALKIWDWDAETLMCLADPFLEISNPNLDGCFLYCKLFLVVEKFEDIHYLGGNMPPAVTHIEPGTQPLHFYTDLENKAIEAFKDYEPFFLRYIREKLEEEKNLRKEKI</sequence>
<dbReference type="STRING" id="288992.SAMN04488522_101461"/>
<name>A0A1M4U7R3_9SPHI</name>